<comment type="caution">
    <text evidence="3">The sequence shown here is derived from an EMBL/GenBank/DDBJ whole genome shotgun (WGS) entry which is preliminary data.</text>
</comment>
<feature type="coiled-coil region" evidence="1">
    <location>
        <begin position="184"/>
        <end position="211"/>
    </location>
</feature>
<name>A0A226D8V7_FOLCA</name>
<evidence type="ECO:0000256" key="2">
    <source>
        <dbReference type="SAM" id="MobiDB-lite"/>
    </source>
</evidence>
<evidence type="ECO:0000313" key="3">
    <source>
        <dbReference type="EMBL" id="OXA41982.1"/>
    </source>
</evidence>
<keyword evidence="4" id="KW-1185">Reference proteome</keyword>
<keyword evidence="1" id="KW-0175">Coiled coil</keyword>
<sequence length="747" mass="84660">MDIMVDIGTYLDSSVEVVNEFKKLDEQKNRKEQYKKRQEHRQNVLNEYQAGIERKKQEATDIIKNQLQPILSQTQKQIDAGLLDLVKMVHEKVKEAQNKEEELQKHQQTMADTLLRKTYFDAVDVGASLLKLVPEIGEGLSIGTSTRNAIDRAIFLPAEDPAKRVKEIGEEMKSNTKALEAFKKGHHQQQYAECERQLANLSAALQEIPEEKLGDKGKSLKADIKSFTFDININILDHGGIQARSNSIINASIELLTPLLDDTDVHDLVKTAFGKVRTFGTSSNAFSTFAGKFVSNIDEIELAGKYITEAQAQIVGYRKMENEIYEYLAPMISSMNGAINEFSSGQVHDKSLAALTGFQFKMQQNIKEARLDIQRFTKAVDPNGTLNLDNLILKLDGAMGAVFEIYKIIERNNEQQSQANLLAVLTDEKFPSDPHDNSPLQVATKELELSLVKLNVISFYNRAFKAVMQYGFPFGGDYVKEFSLPIDLELRNDTHVIDATAEKIVKLKQKLIQAKTFIRTGTDSNIIRFTKKNDDLMYTWHGEYHQQDINDLFTGKSILLTTNIFDIRVPDGLKFSTLELQFNMEDEAQHVLLNAQLDLYNIEITHTGNSYYKFQNRFYVMTTPSLELMYGHKKDANGDSDIYNESFNKLSKGDVILSPLTTWIVKLIPRRKAKKFKNLAPFLNKSIDIHLAGDGLFINKKLNAIDISPYYQEDLTLKKIEEIENGDEGDGDGDSDEEEGEGEDEDE</sequence>
<proteinExistence type="predicted"/>
<gene>
    <name evidence="3" type="ORF">Fcan01_23201</name>
</gene>
<accession>A0A226D8V7</accession>
<feature type="coiled-coil region" evidence="1">
    <location>
        <begin position="86"/>
        <end position="116"/>
    </location>
</feature>
<dbReference type="AlphaFoldDB" id="A0A226D8V7"/>
<evidence type="ECO:0000313" key="4">
    <source>
        <dbReference type="Proteomes" id="UP000198287"/>
    </source>
</evidence>
<dbReference type="Proteomes" id="UP000198287">
    <property type="component" value="Unassembled WGS sequence"/>
</dbReference>
<feature type="compositionally biased region" description="Acidic residues" evidence="2">
    <location>
        <begin position="723"/>
        <end position="747"/>
    </location>
</feature>
<feature type="region of interest" description="Disordered" evidence="2">
    <location>
        <begin position="721"/>
        <end position="747"/>
    </location>
</feature>
<dbReference type="OrthoDB" id="2386367at2759"/>
<reference evidence="3 4" key="1">
    <citation type="submission" date="2015-12" db="EMBL/GenBank/DDBJ databases">
        <title>The genome of Folsomia candida.</title>
        <authorList>
            <person name="Faddeeva A."/>
            <person name="Derks M.F."/>
            <person name="Anvar Y."/>
            <person name="Smit S."/>
            <person name="Van Straalen N."/>
            <person name="Roelofs D."/>
        </authorList>
    </citation>
    <scope>NUCLEOTIDE SEQUENCE [LARGE SCALE GENOMIC DNA]</scope>
    <source>
        <strain evidence="3 4">VU population</strain>
        <tissue evidence="3">Whole body</tissue>
    </source>
</reference>
<evidence type="ECO:0000256" key="1">
    <source>
        <dbReference type="SAM" id="Coils"/>
    </source>
</evidence>
<organism evidence="3 4">
    <name type="scientific">Folsomia candida</name>
    <name type="common">Springtail</name>
    <dbReference type="NCBI Taxonomy" id="158441"/>
    <lineage>
        <taxon>Eukaryota</taxon>
        <taxon>Metazoa</taxon>
        <taxon>Ecdysozoa</taxon>
        <taxon>Arthropoda</taxon>
        <taxon>Hexapoda</taxon>
        <taxon>Collembola</taxon>
        <taxon>Entomobryomorpha</taxon>
        <taxon>Isotomoidea</taxon>
        <taxon>Isotomidae</taxon>
        <taxon>Proisotominae</taxon>
        <taxon>Folsomia</taxon>
    </lineage>
</organism>
<dbReference type="EMBL" id="LNIX01000027">
    <property type="protein sequence ID" value="OXA41982.1"/>
    <property type="molecule type" value="Genomic_DNA"/>
</dbReference>
<protein>
    <submittedName>
        <fullName evidence="3">Uncharacterized protein</fullName>
    </submittedName>
</protein>